<evidence type="ECO:0000313" key="3">
    <source>
        <dbReference type="Proteomes" id="UP000626370"/>
    </source>
</evidence>
<feature type="domain" description="PDZ" evidence="1">
    <location>
        <begin position="476"/>
        <end position="544"/>
    </location>
</feature>
<dbReference type="Gene3D" id="2.60.40.3650">
    <property type="match status" value="1"/>
</dbReference>
<dbReference type="InterPro" id="IPR027268">
    <property type="entry name" value="Peptidase_M4/M1_CTD_sf"/>
</dbReference>
<dbReference type="SUPFAM" id="SSF50156">
    <property type="entry name" value="PDZ domain-like"/>
    <property type="match status" value="1"/>
</dbReference>
<comment type="caution">
    <text evidence="2">The sequence shown here is derived from an EMBL/GenBank/DDBJ whole genome shotgun (WGS) entry which is preliminary data.</text>
</comment>
<dbReference type="InterPro" id="IPR001478">
    <property type="entry name" value="PDZ"/>
</dbReference>
<dbReference type="InterPro" id="IPR036034">
    <property type="entry name" value="PDZ_sf"/>
</dbReference>
<dbReference type="PIRSF" id="PIRSF016493">
    <property type="entry name" value="Glycyl_aminpptds"/>
    <property type="match status" value="1"/>
</dbReference>
<dbReference type="SMART" id="SM00228">
    <property type="entry name" value="PDZ"/>
    <property type="match status" value="1"/>
</dbReference>
<dbReference type="Pfam" id="PF13180">
    <property type="entry name" value="PDZ_2"/>
    <property type="match status" value="1"/>
</dbReference>
<evidence type="ECO:0000313" key="2">
    <source>
        <dbReference type="EMBL" id="GHE88415.1"/>
    </source>
</evidence>
<dbReference type="Pfam" id="PF17899">
    <property type="entry name" value="Peptidase_M61_N"/>
    <property type="match status" value="1"/>
</dbReference>
<accession>A0ABQ3IMU5</accession>
<protein>
    <submittedName>
        <fullName evidence="2">Peptidase M61</fullName>
    </submittedName>
</protein>
<dbReference type="SUPFAM" id="SSF55486">
    <property type="entry name" value="Metalloproteases ('zincins'), catalytic domain"/>
    <property type="match status" value="1"/>
</dbReference>
<evidence type="ECO:0000259" key="1">
    <source>
        <dbReference type="PROSITE" id="PS50106"/>
    </source>
</evidence>
<dbReference type="Gene3D" id="1.10.390.10">
    <property type="entry name" value="Neutral Protease Domain 2"/>
    <property type="match status" value="1"/>
</dbReference>
<organism evidence="2 3">
    <name type="scientific">Thalassotalea profundi</name>
    <dbReference type="NCBI Taxonomy" id="2036687"/>
    <lineage>
        <taxon>Bacteria</taxon>
        <taxon>Pseudomonadati</taxon>
        <taxon>Pseudomonadota</taxon>
        <taxon>Gammaproteobacteria</taxon>
        <taxon>Alteromonadales</taxon>
        <taxon>Colwelliaceae</taxon>
        <taxon>Thalassotalea</taxon>
    </lineage>
</organism>
<dbReference type="InterPro" id="IPR040756">
    <property type="entry name" value="Peptidase_M61_N"/>
</dbReference>
<proteinExistence type="predicted"/>
<dbReference type="InterPro" id="IPR007963">
    <property type="entry name" value="Peptidase_M61_catalytic"/>
</dbReference>
<keyword evidence="3" id="KW-1185">Reference proteome</keyword>
<gene>
    <name evidence="2" type="ORF">GCM10011501_17280</name>
</gene>
<dbReference type="Proteomes" id="UP000626370">
    <property type="component" value="Unassembled WGS sequence"/>
</dbReference>
<dbReference type="EMBL" id="BNAH01000006">
    <property type="protein sequence ID" value="GHE88415.1"/>
    <property type="molecule type" value="Genomic_DNA"/>
</dbReference>
<dbReference type="InterPro" id="IPR024191">
    <property type="entry name" value="Peptidase_M61"/>
</dbReference>
<dbReference type="Gene3D" id="2.30.42.10">
    <property type="match status" value="1"/>
</dbReference>
<sequence length="595" mass="68434">MTVYYTISADNFNSHLFDVSINFETNANQTYNLSLPAWLPGSYMIRDFAKNIHQLSVKDSQNNPLELHKKDKQSWQVTATDEKLSIHYQVFAFDLSVRTAYLDNQRGFFNGSSTFLAIKELLNVPCELTIHTVAQQETWRVATGMTRSSSTEKYQFGQYQAANYDELIDCPVAIGDFDAFEFDVNGIRHHMVFTSKHYGDRERIVKDVTKLCQHHIDLFTHAPFSEYWFITHLLADGFGGLEHKNSTILQTSRFDLPNPNKPEELTEQYQTFLSLCSHEYFHAWNVCRIKPEEFVPYDLSKESYTEQLWAFEGITSYYDDFSLYRAGIIDFEAYLQILSKVMTRINRGNGELKQSVADSSYYAWTKFYQQGPEAVNHIVSYYLKGAIIALWLDLTIRDKSKQKYSLDTLMREIWFNFGRKNIGTTTLAYIEIANKLCGEEIGEQFSELLNQAKRIDLAQLLEKFGVKQVTQKFKNLASLESTECKDYIPYLGLQFKASEHGLKVTQILEDSPANSAGLAVNDIIIAIDNLKVTTTNIQSLAEHLPSNTLIDCHYFRDDKLVKTAIAFTDSPETALTLKVIEIDKIKQWQTIIDKV</sequence>
<name>A0ABQ3IMU5_9GAMM</name>
<dbReference type="Pfam" id="PF05299">
    <property type="entry name" value="Peptidase_M61"/>
    <property type="match status" value="1"/>
</dbReference>
<reference evidence="3" key="1">
    <citation type="journal article" date="2019" name="Int. J. Syst. Evol. Microbiol.">
        <title>The Global Catalogue of Microorganisms (GCM) 10K type strain sequencing project: providing services to taxonomists for standard genome sequencing and annotation.</title>
        <authorList>
            <consortium name="The Broad Institute Genomics Platform"/>
            <consortium name="The Broad Institute Genome Sequencing Center for Infectious Disease"/>
            <person name="Wu L."/>
            <person name="Ma J."/>
        </authorList>
    </citation>
    <scope>NUCLEOTIDE SEQUENCE [LARGE SCALE GENOMIC DNA]</scope>
    <source>
        <strain evidence="3">CGMCC 1.15922</strain>
    </source>
</reference>
<dbReference type="PROSITE" id="PS50106">
    <property type="entry name" value="PDZ"/>
    <property type="match status" value="1"/>
</dbReference>
<dbReference type="RefSeq" id="WP_189377871.1">
    <property type="nucleotide sequence ID" value="NZ_BNAH01000006.1"/>
</dbReference>